<keyword evidence="3 8" id="KW-0812">Transmembrane</keyword>
<evidence type="ECO:0000256" key="6">
    <source>
        <dbReference type="ARBA" id="ARBA00023136"/>
    </source>
</evidence>
<name>D1ZZD1_TRICA</name>
<reference evidence="15 16" key="1">
    <citation type="journal article" date="2008" name="Nature">
        <title>The genome of the model beetle and pest Tribolium castaneum.</title>
        <authorList>
            <consortium name="Tribolium Genome Sequencing Consortium"/>
            <person name="Richards S."/>
            <person name="Gibbs R.A."/>
            <person name="Weinstock G.M."/>
            <person name="Brown S.J."/>
            <person name="Denell R."/>
            <person name="Beeman R.W."/>
            <person name="Gibbs R."/>
            <person name="Beeman R.W."/>
            <person name="Brown S.J."/>
            <person name="Bucher G."/>
            <person name="Friedrich M."/>
            <person name="Grimmelikhuijzen C.J."/>
            <person name="Klingler M."/>
            <person name="Lorenzen M."/>
            <person name="Richards S."/>
            <person name="Roth S."/>
            <person name="Schroder R."/>
            <person name="Tautz D."/>
            <person name="Zdobnov E.M."/>
            <person name="Muzny D."/>
            <person name="Gibbs R.A."/>
            <person name="Weinstock G.M."/>
            <person name="Attaway T."/>
            <person name="Bell S."/>
            <person name="Buhay C.J."/>
            <person name="Chandrabose M.N."/>
            <person name="Chavez D."/>
            <person name="Clerk-Blankenburg K.P."/>
            <person name="Cree A."/>
            <person name="Dao M."/>
            <person name="Davis C."/>
            <person name="Chacko J."/>
            <person name="Dinh H."/>
            <person name="Dugan-Rocha S."/>
            <person name="Fowler G."/>
            <person name="Garner T.T."/>
            <person name="Garnes J."/>
            <person name="Gnirke A."/>
            <person name="Hawes A."/>
            <person name="Hernandez J."/>
            <person name="Hines S."/>
            <person name="Holder M."/>
            <person name="Hume J."/>
            <person name="Jhangiani S.N."/>
            <person name="Joshi V."/>
            <person name="Khan Z.M."/>
            <person name="Jackson L."/>
            <person name="Kovar C."/>
            <person name="Kowis A."/>
            <person name="Lee S."/>
            <person name="Lewis L.R."/>
            <person name="Margolis J."/>
            <person name="Morgan M."/>
            <person name="Nazareth L.V."/>
            <person name="Nguyen N."/>
            <person name="Okwuonu G."/>
            <person name="Parker D."/>
            <person name="Richards S."/>
            <person name="Ruiz S.J."/>
            <person name="Santibanez J."/>
            <person name="Savard J."/>
            <person name="Scherer S.E."/>
            <person name="Schneider B."/>
            <person name="Sodergren E."/>
            <person name="Tautz D."/>
            <person name="Vattahil S."/>
            <person name="Villasana D."/>
            <person name="White C.S."/>
            <person name="Wright R."/>
            <person name="Park Y."/>
            <person name="Beeman R.W."/>
            <person name="Lord J."/>
            <person name="Oppert B."/>
            <person name="Lorenzen M."/>
            <person name="Brown S."/>
            <person name="Wang L."/>
            <person name="Savard J."/>
            <person name="Tautz D."/>
            <person name="Richards S."/>
            <person name="Weinstock G."/>
            <person name="Gibbs R.A."/>
            <person name="Liu Y."/>
            <person name="Worley K."/>
            <person name="Weinstock G."/>
            <person name="Elsik C.G."/>
            <person name="Reese J.T."/>
            <person name="Elhaik E."/>
            <person name="Landan G."/>
            <person name="Graur D."/>
            <person name="Arensburger P."/>
            <person name="Atkinson P."/>
            <person name="Beeman R.W."/>
            <person name="Beidler J."/>
            <person name="Brown S.J."/>
            <person name="Demuth J.P."/>
            <person name="Drury D.W."/>
            <person name="Du Y.Z."/>
            <person name="Fujiwara H."/>
            <person name="Lorenzen M."/>
            <person name="Maselli V."/>
            <person name="Osanai M."/>
            <person name="Park Y."/>
            <person name="Robertson H.M."/>
            <person name="Tu Z."/>
            <person name="Wang J.J."/>
            <person name="Wang S."/>
            <person name="Richards S."/>
            <person name="Song H."/>
            <person name="Zhang L."/>
            <person name="Sodergren E."/>
            <person name="Werner D."/>
            <person name="Stanke M."/>
            <person name="Morgenstern B."/>
            <person name="Solovyev V."/>
            <person name="Kosarev P."/>
            <person name="Brown G."/>
            <person name="Chen H.C."/>
            <person name="Ermolaeva O."/>
            <person name="Hlavina W."/>
            <person name="Kapustin Y."/>
            <person name="Kiryutin B."/>
            <person name="Kitts P."/>
            <person name="Maglott D."/>
            <person name="Pruitt K."/>
            <person name="Sapojnikov V."/>
            <person name="Souvorov A."/>
            <person name="Mackey A.J."/>
            <person name="Waterhouse R.M."/>
            <person name="Wyder S."/>
            <person name="Zdobnov E.M."/>
            <person name="Zdobnov E.M."/>
            <person name="Wyder S."/>
            <person name="Kriventseva E.V."/>
            <person name="Kadowaki T."/>
            <person name="Bork P."/>
            <person name="Aranda M."/>
            <person name="Bao R."/>
            <person name="Beermann A."/>
            <person name="Berns N."/>
            <person name="Bolognesi R."/>
            <person name="Bonneton F."/>
            <person name="Bopp D."/>
            <person name="Brown S.J."/>
            <person name="Bucher G."/>
            <person name="Butts T."/>
            <person name="Chaumot A."/>
            <person name="Denell R.E."/>
            <person name="Ferrier D.E."/>
            <person name="Friedrich M."/>
            <person name="Gordon C.M."/>
            <person name="Jindra M."/>
            <person name="Klingler M."/>
            <person name="Lan Q."/>
            <person name="Lattorff H.M."/>
            <person name="Laudet V."/>
            <person name="von Levetsow C."/>
            <person name="Liu Z."/>
            <person name="Lutz R."/>
            <person name="Lynch J.A."/>
            <person name="da Fonseca R.N."/>
            <person name="Posnien N."/>
            <person name="Reuter R."/>
            <person name="Roth S."/>
            <person name="Savard J."/>
            <person name="Schinko J.B."/>
            <person name="Schmitt C."/>
            <person name="Schoppmeier M."/>
            <person name="Schroder R."/>
            <person name="Shippy T.D."/>
            <person name="Simonnet F."/>
            <person name="Marques-Souza H."/>
            <person name="Tautz D."/>
            <person name="Tomoyasu Y."/>
            <person name="Trauner J."/>
            <person name="Van der Zee M."/>
            <person name="Vervoort M."/>
            <person name="Wittkopp N."/>
            <person name="Wimmer E.A."/>
            <person name="Yang X."/>
            <person name="Jones A.K."/>
            <person name="Sattelle D.B."/>
            <person name="Ebert P.R."/>
            <person name="Nelson D."/>
            <person name="Scott J.G."/>
            <person name="Beeman R.W."/>
            <person name="Muthukrishnan S."/>
            <person name="Kramer K.J."/>
            <person name="Arakane Y."/>
            <person name="Beeman R.W."/>
            <person name="Zhu Q."/>
            <person name="Hogenkamp D."/>
            <person name="Dixit R."/>
            <person name="Oppert B."/>
            <person name="Jiang H."/>
            <person name="Zou Z."/>
            <person name="Marshall J."/>
            <person name="Elpidina E."/>
            <person name="Vinokurov K."/>
            <person name="Oppert C."/>
            <person name="Zou Z."/>
            <person name="Evans J."/>
            <person name="Lu Z."/>
            <person name="Zhao P."/>
            <person name="Sumathipala N."/>
            <person name="Altincicek B."/>
            <person name="Vilcinskas A."/>
            <person name="Williams M."/>
            <person name="Hultmark D."/>
            <person name="Hetru C."/>
            <person name="Jiang H."/>
            <person name="Grimmelikhuijzen C.J."/>
            <person name="Hauser F."/>
            <person name="Cazzamali G."/>
            <person name="Williamson M."/>
            <person name="Park Y."/>
            <person name="Li B."/>
            <person name="Tanaka Y."/>
            <person name="Predel R."/>
            <person name="Neupert S."/>
            <person name="Schachtner J."/>
            <person name="Verleyen P."/>
            <person name="Raible F."/>
            <person name="Bork P."/>
            <person name="Friedrich M."/>
            <person name="Walden K.K."/>
            <person name="Robertson H.M."/>
            <person name="Angeli S."/>
            <person name="Foret S."/>
            <person name="Bucher G."/>
            <person name="Schuetz S."/>
            <person name="Maleszka R."/>
            <person name="Wimmer E.A."/>
            <person name="Beeman R.W."/>
            <person name="Lorenzen M."/>
            <person name="Tomoyasu Y."/>
            <person name="Miller S.C."/>
            <person name="Grossmann D."/>
            <person name="Bucher G."/>
        </authorList>
    </citation>
    <scope>NUCLEOTIDE SEQUENCE [LARGE SCALE GENOMIC DNA]</scope>
    <source>
        <strain evidence="15 16">Georgia GA2</strain>
    </source>
</reference>
<feature type="domain" description="Transmembrane protein 131-like N-terminal" evidence="10">
    <location>
        <begin position="806"/>
        <end position="888"/>
    </location>
</feature>
<feature type="compositionally biased region" description="Basic and acidic residues" evidence="7">
    <location>
        <begin position="1913"/>
        <end position="1930"/>
    </location>
</feature>
<dbReference type="EMBL" id="KQ971338">
    <property type="protein sequence ID" value="EFA02352.2"/>
    <property type="molecule type" value="Genomic_DNA"/>
</dbReference>
<feature type="chain" id="PRO_5007309924" evidence="9">
    <location>
        <begin position="26"/>
        <end position="2299"/>
    </location>
</feature>
<feature type="compositionally biased region" description="Basic and acidic residues" evidence="7">
    <location>
        <begin position="1868"/>
        <end position="1894"/>
    </location>
</feature>
<feature type="domain" description="TMEM131L third Ig-like" evidence="12">
    <location>
        <begin position="1131"/>
        <end position="1225"/>
    </location>
</feature>
<keyword evidence="6 8" id="KW-0472">Membrane</keyword>
<accession>D1ZZD1</accession>
<dbReference type="Pfam" id="PF12371">
    <property type="entry name" value="TMEM131_like_N"/>
    <property type="match status" value="1"/>
</dbReference>
<dbReference type="HOGENOM" id="CLU_237010_0_0_1"/>
<evidence type="ECO:0000259" key="11">
    <source>
        <dbReference type="Pfam" id="PF24495"/>
    </source>
</evidence>
<dbReference type="Pfam" id="PF24495">
    <property type="entry name" value="Ig_TMEM131_2"/>
    <property type="match status" value="1"/>
</dbReference>
<feature type="transmembrane region" description="Helical" evidence="8">
    <location>
        <begin position="1806"/>
        <end position="1827"/>
    </location>
</feature>
<protein>
    <submittedName>
        <fullName evidence="15">Uncharacterized protein</fullName>
    </submittedName>
</protein>
<evidence type="ECO:0000256" key="4">
    <source>
        <dbReference type="ARBA" id="ARBA00022729"/>
    </source>
</evidence>
<feature type="domain" description="TMEM131L fifth Ig-like" evidence="14">
    <location>
        <begin position="1710"/>
        <end position="1774"/>
    </location>
</feature>
<evidence type="ECO:0000259" key="13">
    <source>
        <dbReference type="Pfam" id="PF24499"/>
    </source>
</evidence>
<feature type="compositionally biased region" description="Basic and acidic residues" evidence="7">
    <location>
        <begin position="1942"/>
        <end position="1958"/>
    </location>
</feature>
<evidence type="ECO:0000256" key="2">
    <source>
        <dbReference type="ARBA" id="ARBA00006682"/>
    </source>
</evidence>
<organism evidence="15 16">
    <name type="scientific">Tribolium castaneum</name>
    <name type="common">Red flour beetle</name>
    <dbReference type="NCBI Taxonomy" id="7070"/>
    <lineage>
        <taxon>Eukaryota</taxon>
        <taxon>Metazoa</taxon>
        <taxon>Ecdysozoa</taxon>
        <taxon>Arthropoda</taxon>
        <taxon>Hexapoda</taxon>
        <taxon>Insecta</taxon>
        <taxon>Pterygota</taxon>
        <taxon>Neoptera</taxon>
        <taxon>Endopterygota</taxon>
        <taxon>Coleoptera</taxon>
        <taxon>Polyphaga</taxon>
        <taxon>Cucujiformia</taxon>
        <taxon>Tenebrionidae</taxon>
        <taxon>Tenebrionidae incertae sedis</taxon>
        <taxon>Tribolium</taxon>
    </lineage>
</organism>
<dbReference type="InParanoid" id="D1ZZD1"/>
<dbReference type="InterPro" id="IPR022113">
    <property type="entry name" value="TMEM131L_N"/>
</dbReference>
<gene>
    <name evidence="15" type="primary">AUGUSTUS-3.0.2_08022</name>
    <name evidence="15" type="ORF">TcasGA2_TC008022</name>
</gene>
<proteinExistence type="inferred from homology"/>
<keyword evidence="5 8" id="KW-1133">Transmembrane helix</keyword>
<feature type="compositionally biased region" description="Basic and acidic residues" evidence="7">
    <location>
        <begin position="2036"/>
        <end position="2047"/>
    </location>
</feature>
<feature type="transmembrane region" description="Helical" evidence="8">
    <location>
        <begin position="736"/>
        <end position="755"/>
    </location>
</feature>
<feature type="transmembrane region" description="Helical" evidence="8">
    <location>
        <begin position="701"/>
        <end position="724"/>
    </location>
</feature>
<comment type="subcellular location">
    <subcellularLocation>
        <location evidence="1">Membrane</location>
        <topology evidence="1">Single-pass type I membrane protein</topology>
    </subcellularLocation>
</comment>
<feature type="region of interest" description="Disordered" evidence="7">
    <location>
        <begin position="111"/>
        <end position="147"/>
    </location>
</feature>
<dbReference type="eggNOG" id="KOG3620">
    <property type="taxonomic scope" value="Eukaryota"/>
</dbReference>
<feature type="region of interest" description="Disordered" evidence="7">
    <location>
        <begin position="2218"/>
        <end position="2299"/>
    </location>
</feature>
<dbReference type="Pfam" id="PF24498">
    <property type="entry name" value="Ig_TMEM131L_3"/>
    <property type="match status" value="1"/>
</dbReference>
<dbReference type="InterPro" id="IPR055437">
    <property type="entry name" value="TMEM131L_Ig_5"/>
</dbReference>
<evidence type="ECO:0000256" key="7">
    <source>
        <dbReference type="SAM" id="MobiDB-lite"/>
    </source>
</evidence>
<dbReference type="InterPro" id="IPR056311">
    <property type="entry name" value="TMEM131_Ig_2"/>
</dbReference>
<feature type="domain" description="TMEM131L fourth Ig-like" evidence="13">
    <location>
        <begin position="1523"/>
        <end position="1658"/>
    </location>
</feature>
<keyword evidence="16" id="KW-1185">Reference proteome</keyword>
<dbReference type="STRING" id="7070.D1ZZD1"/>
<evidence type="ECO:0000256" key="3">
    <source>
        <dbReference type="ARBA" id="ARBA00022692"/>
    </source>
</evidence>
<feature type="compositionally biased region" description="Polar residues" evidence="7">
    <location>
        <begin position="2274"/>
        <end position="2299"/>
    </location>
</feature>
<evidence type="ECO:0000259" key="12">
    <source>
        <dbReference type="Pfam" id="PF24498"/>
    </source>
</evidence>
<evidence type="ECO:0000256" key="5">
    <source>
        <dbReference type="ARBA" id="ARBA00022989"/>
    </source>
</evidence>
<comment type="similarity">
    <text evidence="2">Belongs to the TMEM131 family.</text>
</comment>
<evidence type="ECO:0000256" key="1">
    <source>
        <dbReference type="ARBA" id="ARBA00004479"/>
    </source>
</evidence>
<feature type="region of interest" description="Disordered" evidence="7">
    <location>
        <begin position="1942"/>
        <end position="2087"/>
    </location>
</feature>
<dbReference type="Proteomes" id="UP000007266">
    <property type="component" value="Linkage group 4"/>
</dbReference>
<dbReference type="Pfam" id="PF24501">
    <property type="entry name" value="Ig_TMEM131L_5"/>
    <property type="match status" value="1"/>
</dbReference>
<dbReference type="InterPro" id="IPR039877">
    <property type="entry name" value="TMEM131-like"/>
</dbReference>
<feature type="region of interest" description="Disordered" evidence="7">
    <location>
        <begin position="1868"/>
        <end position="1930"/>
    </location>
</feature>
<dbReference type="FunCoup" id="D1ZZD1">
    <property type="interactions" value="1696"/>
</dbReference>
<dbReference type="InterPro" id="IPR055436">
    <property type="entry name" value="Ig_TMEM131L_4"/>
</dbReference>
<feature type="compositionally biased region" description="Low complexity" evidence="7">
    <location>
        <begin position="1979"/>
        <end position="1989"/>
    </location>
</feature>
<feature type="signal peptide" evidence="9">
    <location>
        <begin position="1"/>
        <end position="25"/>
    </location>
</feature>
<evidence type="ECO:0000256" key="9">
    <source>
        <dbReference type="SAM" id="SignalP"/>
    </source>
</evidence>
<feature type="compositionally biased region" description="Basic and acidic residues" evidence="7">
    <location>
        <begin position="2063"/>
        <end position="2077"/>
    </location>
</feature>
<sequence length="2299" mass="258904">MRGGTNSSWGLLLVVTLFLFSDVFARVITDMEGAAAEPRPVFVELPKHPVSLPLVYEVGTPLSDASEKVEKVLRTPLAFSYNKKRKLSADSKPDETIVEFYGQKRLIGDEKGRSSLEYDDREGGAGGAEDAGETTKQLEDYVRKNNRKDEEDLVEKAKAIADNVKSHFFEVEEINQDHDGHEEVNPYQEKVGRVIEENSAEEEEPRKKKKIHQIIIIKRAKKYKLYKKVLLRDMRILKIIVHTTIMEAMAEVAAAEVTVMEEAVVVVATAMEAEEEAVDMDMEEEEVEVAEATGMEEEVEVAVGATEAMENMKKAVVKNTVPSIMAVMAKKVIKAIKATTITIRERKVITIKKHIKVNTRMKEDLLRSIMKRLGILGNIRKEKRGKRALNIMKMENIAKVIVPKESTMFTKRMNMRKNKNSMMNIMKVENMKSMEDSTMTTITKRVDTKKVVTKRADITKITMERKVITKKEAIIMKTKDTKKLEELEVVEVAEAATDMEAEEVAAAVVVTDMQEVEEEVMGMVTVEEAAEAVDTATVEVVAEATVMDTEVEVAAGDMDMEEGVAVATVMDTEVEVVAVAMDMGMEEEEVAVVTDMVMDTGEVVEAVVTDMVMEEEEAVAEDMDMDMEEEAVAVVTDMVMDTGEAVVAMDMDMAVEAAVATVMVMEVKKVAVTVILFMKKVMSEQAAVTGAVNIMEGEVEVVALVIITILLIWKILTVSAMMVNMMKVMLMKMLKLRAMLLLFLVKTWMTTVMKLPKKMITKLFNHGFITNNQRYFDSDLGVIQEEITSGLRSSRINDANLKLQLKFEPEFLDFKYRPLGVPHLEKVTLFNIDNNKSIDMTSISGSTVHFHSSFFEDKKIPPLGNTSFNVVFLGREEGYVESNLFIHTTEGHFKYNVKGSSIYSPYRLRPIVGIKLPINASFSPLIYMHNPHTQPIQIVEVYSSGGDFHLELPTGELEGPKDMWEIPPLQTKAVIRVRFQAKSEQNHTAYVRIKINSTEEILVVPLEVQVSADGGIFEPQGSIDFGIGGNLDSPKTVDLCVFNPLKKAVKIHSVAASSNSVKVDFENTKVMPTKNGCVKVGTLTLDWKSAFKSEEFFGKITVKYKNGKSKTEIPYYLTVLEGGITYDPLVTRYFINDKSEGLASRSFKVKNNFQSPVRIINFTLNEDAQKYFKIENFKPILLKPQHESTIFTVKLKNGIQITDLKVNSNIIIKTNVSELFVPLLSYNGKLQVFLPFKSKDYSLDLGLISFDATKEIFFLILNTNPVTVTIKNVKTSIPMTSAVLLGCAKGDHNSALLQVTFQNLTKCNSLKTTEYAVIRLTVQTFNAEGQIWGDVQIETQYENLSVPVHFKVAPGKLEIGPDRLVFDQCFPGKICSHPLRVHSTFNDPMIIEEIISLPPDKRLSSKHSGHILARATKVIGHLYLDPTLGCGNECYTGLQHDTTAQWLKTLSLSKSISDFDLNLVNVFYNRYLNFTANGSKRWQNLTLRLDTSEVRGHIFKTRVKMSWPSLIVEQNLENKSVFTFPLTQIGNISYRNITIRNPASYSLVVQLVMDKAYPDIRSLTEGLPSNFIPNGFNENKAKHGFFFHESLKSRHYDLSDSLNLKIHEESIPVVLNPGENFTFTVGFKSEDTEPNSALIFIRNNLTILEVVKLRGQGAHPLFKFGNRKPGSVQPLSFELTEKHLKDCEKEKQYRNPSPNLSVKRSFTARNIGDVTIYINAFFINDLPCEGYGFKILNCVPFVLHPNGTKKIDIAFTPDLTLSKVTRILVLDTSLNFPVNYTLHTTIPPYYLGLCSSLIMRPSWESYLSFVAIGFMFLLFVFIVLLAIMDAERIKKQTISALMTPNNLTAQPVLDLRLVGQQTRAEIRSNKTEDKKIDEQKNVDKNEGKAKDGEKYTVLVPTTGKSKKKLTKKCSNELEKSDNDAQKKPNEVQIKRKFVEVKNEEKKSSVSVTKAEKKPLQVCKKVTKNTIVPAYEEETSSTTTDSSSNNEENDKETDQRNSKVCSKAKSKPETPPVVEDKPHQKIERKKSGPKPALKKETDKPETKFKSHKPKKDRQHLSKKLSGDKNFKMEKRESPPVRVSPPITSPVWGENRATFSDVVARDSVANTRPLSQIPTNKPTMYVEPYKQTSAELGPIGSRRIDFWQDETLEDSNSYFSNSYEANPNLFDDFVGGENWAQSPMMGLFDGTENERGVTDPWNLGTSVWDSFYSPLGENLGVGQQQQQQQQQQSGYLWGSSPVWQPWAPTEPKTPTRTPPGFDAFTQRKNEEMAPQQRETYNPFGTSNIWTQQQNPWNYQGQ</sequence>
<feature type="compositionally biased region" description="Basic and acidic residues" evidence="7">
    <location>
        <begin position="136"/>
        <end position="147"/>
    </location>
</feature>
<feature type="compositionally biased region" description="Basic residues" evidence="7">
    <location>
        <begin position="2048"/>
        <end position="2061"/>
    </location>
</feature>
<keyword evidence="4 9" id="KW-0732">Signal</keyword>
<dbReference type="Pfam" id="PF24499">
    <property type="entry name" value="Ig_TMEM131L_4"/>
    <property type="match status" value="1"/>
</dbReference>
<evidence type="ECO:0000259" key="14">
    <source>
        <dbReference type="Pfam" id="PF24501"/>
    </source>
</evidence>
<feature type="compositionally biased region" description="Low complexity" evidence="7">
    <location>
        <begin position="2247"/>
        <end position="2257"/>
    </location>
</feature>
<dbReference type="InterPro" id="IPR055435">
    <property type="entry name" value="Ig_TMEM131L_3"/>
</dbReference>
<feature type="compositionally biased region" description="Basic and acidic residues" evidence="7">
    <location>
        <begin position="111"/>
        <end position="123"/>
    </location>
</feature>
<reference evidence="15 16" key="2">
    <citation type="journal article" date="2010" name="Nucleic Acids Res.">
        <title>BeetleBase in 2010: revisions to provide comprehensive genomic information for Tribolium castaneum.</title>
        <authorList>
            <person name="Kim H.S."/>
            <person name="Murphy T."/>
            <person name="Xia J."/>
            <person name="Caragea D."/>
            <person name="Park Y."/>
            <person name="Beeman R.W."/>
            <person name="Lorenzen M.D."/>
            <person name="Butcher S."/>
            <person name="Manak J.R."/>
            <person name="Brown S.J."/>
        </authorList>
    </citation>
    <scope>GENOME REANNOTATION</scope>
    <source>
        <strain evidence="15 16">Georgia GA2</strain>
    </source>
</reference>
<dbReference type="PANTHER" id="PTHR22050:SF0">
    <property type="entry name" value="TRANSMEMBRANE PROTEIN 131 HOMOLOG"/>
    <property type="match status" value="1"/>
</dbReference>
<evidence type="ECO:0000313" key="15">
    <source>
        <dbReference type="EMBL" id="EFA02352.2"/>
    </source>
</evidence>
<feature type="compositionally biased region" description="Low complexity" evidence="7">
    <location>
        <begin position="2221"/>
        <end position="2230"/>
    </location>
</feature>
<feature type="domain" description="TMEM131 second Ig-like" evidence="11">
    <location>
        <begin position="905"/>
        <end position="994"/>
    </location>
</feature>
<dbReference type="PANTHER" id="PTHR22050">
    <property type="entry name" value="RW1 PROTEIN HOMOLOG"/>
    <property type="match status" value="1"/>
</dbReference>
<evidence type="ECO:0000313" key="16">
    <source>
        <dbReference type="Proteomes" id="UP000007266"/>
    </source>
</evidence>
<dbReference type="GO" id="GO:0016020">
    <property type="term" value="C:membrane"/>
    <property type="evidence" value="ECO:0000318"/>
    <property type="project" value="GO_Central"/>
</dbReference>
<evidence type="ECO:0000259" key="10">
    <source>
        <dbReference type="Pfam" id="PF12371"/>
    </source>
</evidence>
<evidence type="ECO:0000256" key="8">
    <source>
        <dbReference type="SAM" id="Phobius"/>
    </source>
</evidence>